<comment type="function">
    <text evidence="9">Specifically methylates the N3 position of the uracil ring of uridine 1498 (m3U1498) in 16S rRNA. Acts on the fully assembled 30S ribosomal subunit.</text>
</comment>
<dbReference type="NCBIfam" id="NF008702">
    <property type="entry name" value="PRK11713.6-1"/>
    <property type="match status" value="1"/>
</dbReference>
<dbReference type="EMBL" id="VSSQ01033456">
    <property type="protein sequence ID" value="MPM85051.1"/>
    <property type="molecule type" value="Genomic_DNA"/>
</dbReference>
<evidence type="ECO:0000259" key="12">
    <source>
        <dbReference type="Pfam" id="PF20260"/>
    </source>
</evidence>
<dbReference type="SUPFAM" id="SSF88697">
    <property type="entry name" value="PUA domain-like"/>
    <property type="match status" value="1"/>
</dbReference>
<organism evidence="13">
    <name type="scientific">bioreactor metagenome</name>
    <dbReference type="NCBI Taxonomy" id="1076179"/>
    <lineage>
        <taxon>unclassified sequences</taxon>
        <taxon>metagenomes</taxon>
        <taxon>ecological metagenomes</taxon>
    </lineage>
</organism>
<dbReference type="InterPro" id="IPR029026">
    <property type="entry name" value="tRNA_m1G_MTases_N"/>
</dbReference>
<gene>
    <name evidence="13" type="primary">rsmE_28</name>
    <name evidence="13" type="ORF">SDC9_132128</name>
</gene>
<name>A0A645D722_9ZZZZ</name>
<keyword evidence="5" id="KW-0698">rRNA processing</keyword>
<evidence type="ECO:0000256" key="2">
    <source>
        <dbReference type="ARBA" id="ARBA00005528"/>
    </source>
</evidence>
<comment type="caution">
    <text evidence="13">The sequence shown here is derived from an EMBL/GenBank/DDBJ whole genome shotgun (WGS) entry which is preliminary data.</text>
</comment>
<feature type="domain" description="Ribosomal RNA small subunit methyltransferase E methyltransferase" evidence="11">
    <location>
        <begin position="74"/>
        <end position="229"/>
    </location>
</feature>
<comment type="similarity">
    <text evidence="2">Belongs to the RNA methyltransferase RsmE family.</text>
</comment>
<feature type="domain" description="Ribosomal RNA small subunit methyltransferase E PUA-like" evidence="12">
    <location>
        <begin position="17"/>
        <end position="61"/>
    </location>
</feature>
<dbReference type="Pfam" id="PF20260">
    <property type="entry name" value="PUA_4"/>
    <property type="match status" value="1"/>
</dbReference>
<keyword evidence="7 13" id="KW-0808">Transferase</keyword>
<comment type="catalytic activity">
    <reaction evidence="10">
        <text>uridine(1498) in 16S rRNA + S-adenosyl-L-methionine = N(3)-methyluridine(1498) in 16S rRNA + S-adenosyl-L-homocysteine + H(+)</text>
        <dbReference type="Rhea" id="RHEA:42920"/>
        <dbReference type="Rhea" id="RHEA-COMP:10283"/>
        <dbReference type="Rhea" id="RHEA-COMP:10284"/>
        <dbReference type="ChEBI" id="CHEBI:15378"/>
        <dbReference type="ChEBI" id="CHEBI:57856"/>
        <dbReference type="ChEBI" id="CHEBI:59789"/>
        <dbReference type="ChEBI" id="CHEBI:65315"/>
        <dbReference type="ChEBI" id="CHEBI:74502"/>
        <dbReference type="EC" id="2.1.1.193"/>
    </reaction>
</comment>
<evidence type="ECO:0000256" key="4">
    <source>
        <dbReference type="ARBA" id="ARBA00022490"/>
    </source>
</evidence>
<dbReference type="GO" id="GO:0070475">
    <property type="term" value="P:rRNA base methylation"/>
    <property type="evidence" value="ECO:0007669"/>
    <property type="project" value="TreeGrafter"/>
</dbReference>
<dbReference type="InterPro" id="IPR029028">
    <property type="entry name" value="Alpha/beta_knot_MTases"/>
</dbReference>
<reference evidence="13" key="1">
    <citation type="submission" date="2019-08" db="EMBL/GenBank/DDBJ databases">
        <authorList>
            <person name="Kucharzyk K."/>
            <person name="Murdoch R.W."/>
            <person name="Higgins S."/>
            <person name="Loffler F."/>
        </authorList>
    </citation>
    <scope>NUCLEOTIDE SEQUENCE</scope>
</reference>
<keyword evidence="4" id="KW-0963">Cytoplasm</keyword>
<proteinExistence type="inferred from homology"/>
<dbReference type="SUPFAM" id="SSF75217">
    <property type="entry name" value="alpha/beta knot"/>
    <property type="match status" value="1"/>
</dbReference>
<dbReference type="InterPro" id="IPR046886">
    <property type="entry name" value="RsmE_MTase_dom"/>
</dbReference>
<dbReference type="NCBIfam" id="TIGR00046">
    <property type="entry name" value="RsmE family RNA methyltransferase"/>
    <property type="match status" value="1"/>
</dbReference>
<evidence type="ECO:0000256" key="10">
    <source>
        <dbReference type="ARBA" id="ARBA00047944"/>
    </source>
</evidence>
<dbReference type="EC" id="2.1.1.193" evidence="3"/>
<evidence type="ECO:0000259" key="11">
    <source>
        <dbReference type="Pfam" id="PF04452"/>
    </source>
</evidence>
<dbReference type="GO" id="GO:0070042">
    <property type="term" value="F:rRNA (uridine-N3-)-methyltransferase activity"/>
    <property type="evidence" value="ECO:0007669"/>
    <property type="project" value="TreeGrafter"/>
</dbReference>
<dbReference type="PANTHER" id="PTHR30027:SF3">
    <property type="entry name" value="16S RRNA (URACIL(1498)-N(3))-METHYLTRANSFERASE"/>
    <property type="match status" value="1"/>
</dbReference>
<evidence type="ECO:0000256" key="1">
    <source>
        <dbReference type="ARBA" id="ARBA00004496"/>
    </source>
</evidence>
<evidence type="ECO:0000313" key="13">
    <source>
        <dbReference type="EMBL" id="MPM85051.1"/>
    </source>
</evidence>
<comment type="subcellular location">
    <subcellularLocation>
        <location evidence="1">Cytoplasm</location>
    </subcellularLocation>
</comment>
<evidence type="ECO:0000256" key="3">
    <source>
        <dbReference type="ARBA" id="ARBA00012328"/>
    </source>
</evidence>
<dbReference type="InterPro" id="IPR046887">
    <property type="entry name" value="RsmE_PUA-like"/>
</dbReference>
<protein>
    <recommendedName>
        <fullName evidence="3">16S rRNA (uracil(1498)-N(3))-methyltransferase</fullName>
        <ecNumber evidence="3">2.1.1.193</ecNumber>
    </recommendedName>
</protein>
<accession>A0A645D722</accession>
<dbReference type="Gene3D" id="2.40.240.20">
    <property type="entry name" value="Hypothetical PUA domain-like, domain 1"/>
    <property type="match status" value="1"/>
</dbReference>
<dbReference type="PIRSF" id="PIRSF015601">
    <property type="entry name" value="MTase_slr0722"/>
    <property type="match status" value="1"/>
</dbReference>
<dbReference type="GO" id="GO:0005737">
    <property type="term" value="C:cytoplasm"/>
    <property type="evidence" value="ECO:0007669"/>
    <property type="project" value="UniProtKB-SubCell"/>
</dbReference>
<evidence type="ECO:0000256" key="7">
    <source>
        <dbReference type="ARBA" id="ARBA00022679"/>
    </source>
</evidence>
<dbReference type="Pfam" id="PF04452">
    <property type="entry name" value="Methyltrans_RNA"/>
    <property type="match status" value="1"/>
</dbReference>
<evidence type="ECO:0000256" key="5">
    <source>
        <dbReference type="ARBA" id="ARBA00022552"/>
    </source>
</evidence>
<dbReference type="AlphaFoldDB" id="A0A645D722"/>
<dbReference type="PANTHER" id="PTHR30027">
    <property type="entry name" value="RIBOSOMAL RNA SMALL SUBUNIT METHYLTRANSFERASE E"/>
    <property type="match status" value="1"/>
</dbReference>
<sequence>MADTVFYSPGIRHLQQLPEQESLHCVKVLRMKEGDKLTVTDGKGFFYPCTLIQAHPKHCVVSMDTEVAQPKTWNFSLHIAFAPTKNIDRMEWFAEKATESGIDRFTPLLCRFSERKELKTERLEKIVVSAMKQSQQAVMPVIDEMNPFDLFVENPFTGRKFIAHCHPTPKTALAKTYQKGEDALILIGPEGDFSEEEIQKAVSLGFEPVSLGENRLRTETACLVACHTLHVLNLT</sequence>
<dbReference type="CDD" id="cd18084">
    <property type="entry name" value="RsmE-like"/>
    <property type="match status" value="1"/>
</dbReference>
<keyword evidence="8" id="KW-0949">S-adenosyl-L-methionine</keyword>
<evidence type="ECO:0000256" key="8">
    <source>
        <dbReference type="ARBA" id="ARBA00022691"/>
    </source>
</evidence>
<dbReference type="InterPro" id="IPR006700">
    <property type="entry name" value="RsmE"/>
</dbReference>
<evidence type="ECO:0000256" key="6">
    <source>
        <dbReference type="ARBA" id="ARBA00022603"/>
    </source>
</evidence>
<keyword evidence="6 13" id="KW-0489">Methyltransferase</keyword>
<dbReference type="InterPro" id="IPR015947">
    <property type="entry name" value="PUA-like_sf"/>
</dbReference>
<evidence type="ECO:0000256" key="9">
    <source>
        <dbReference type="ARBA" id="ARBA00025699"/>
    </source>
</evidence>
<dbReference type="Gene3D" id="3.40.1280.10">
    <property type="match status" value="1"/>
</dbReference>